<keyword evidence="9" id="KW-1185">Reference proteome</keyword>
<evidence type="ECO:0000256" key="1">
    <source>
        <dbReference type="ARBA" id="ARBA00022448"/>
    </source>
</evidence>
<dbReference type="EMBL" id="CP003220">
    <property type="protein sequence ID" value="EGB13390.1"/>
    <property type="molecule type" value="Genomic_DNA"/>
</dbReference>
<dbReference type="Pfam" id="PF02085">
    <property type="entry name" value="Cytochrom_CIII"/>
    <property type="match status" value="1"/>
</dbReference>
<dbReference type="SUPFAM" id="SSF48695">
    <property type="entry name" value="Multiheme cytochromes"/>
    <property type="match status" value="1"/>
</dbReference>
<keyword evidence="6" id="KW-0472">Membrane</keyword>
<gene>
    <name evidence="8" type="ORF">DND132_0172</name>
</gene>
<dbReference type="KEGG" id="ddn:DND132_0172"/>
<evidence type="ECO:0000259" key="7">
    <source>
        <dbReference type="Pfam" id="PF02085"/>
    </source>
</evidence>
<dbReference type="eggNOG" id="ENOG5030JEY">
    <property type="taxonomic scope" value="Bacteria"/>
</dbReference>
<evidence type="ECO:0000256" key="3">
    <source>
        <dbReference type="ARBA" id="ARBA00022723"/>
    </source>
</evidence>
<dbReference type="InterPro" id="IPR020942">
    <property type="entry name" value="Cyt_c_III_dom"/>
</dbReference>
<name>F0JDM1_9BACT</name>
<dbReference type="GO" id="GO:0020037">
    <property type="term" value="F:heme binding"/>
    <property type="evidence" value="ECO:0007669"/>
    <property type="project" value="InterPro"/>
</dbReference>
<reference evidence="8 9" key="1">
    <citation type="journal article" date="2011" name="J. Bacteriol.">
        <title>Genome sequence of the mercury-methylating strain Desulfovibrio desulfuricans ND132.</title>
        <authorList>
            <person name="Brown S.D."/>
            <person name="Gilmour C.C."/>
            <person name="Kucken A.M."/>
            <person name="Wall J.D."/>
            <person name="Elias D.A."/>
            <person name="Brandt C.C."/>
            <person name="Podar M."/>
            <person name="Chertkov O."/>
            <person name="Held B."/>
            <person name="Bruce D.C."/>
            <person name="Detter J.C."/>
            <person name="Tapia R."/>
            <person name="Han C.S."/>
            <person name="Goodwin L.A."/>
            <person name="Cheng J.F."/>
            <person name="Pitluck S."/>
            <person name="Woyke T."/>
            <person name="Mikhailova N."/>
            <person name="Ivanova N.N."/>
            <person name="Han J."/>
            <person name="Lucas S."/>
            <person name="Lapidus A.L."/>
            <person name="Land M.L."/>
            <person name="Hauser L.J."/>
            <person name="Palumbo A.V."/>
        </authorList>
    </citation>
    <scope>NUCLEOTIDE SEQUENCE [LARGE SCALE GENOMIC DNA]</scope>
    <source>
        <strain evidence="8 9">ND132</strain>
    </source>
</reference>
<keyword evidence="1" id="KW-0813">Transport</keyword>
<keyword evidence="5" id="KW-0408">Iron</keyword>
<protein>
    <submittedName>
        <fullName evidence="8">Cytochrome c family protein</fullName>
    </submittedName>
</protein>
<evidence type="ECO:0000256" key="2">
    <source>
        <dbReference type="ARBA" id="ARBA00022617"/>
    </source>
</evidence>
<sequence length="170" mass="18687" precursor="true">MCKTLFRVRIGQLQNRYFIISAIVALLFAGAVVGYAIPMEKQEVPARVILDNTGGRIVFAHQAHAVEYGGDCVDCHHDGVEGESYLPCGACHPAEFDEQFRLNHPKAFSDQKACLRCHDGVPAGPLPEDQWPDVESIPTRGEAFHSLCMGCHEENGGPYGDDACYQCHAR</sequence>
<keyword evidence="4" id="KW-0249">Electron transport</keyword>
<evidence type="ECO:0000256" key="5">
    <source>
        <dbReference type="ARBA" id="ARBA00023004"/>
    </source>
</evidence>
<evidence type="ECO:0000313" key="9">
    <source>
        <dbReference type="Proteomes" id="UP000007845"/>
    </source>
</evidence>
<keyword evidence="6" id="KW-1133">Transmembrane helix</keyword>
<organism evidence="8 9">
    <name type="scientific">Pseudodesulfovibrio mercurii</name>
    <dbReference type="NCBI Taxonomy" id="641491"/>
    <lineage>
        <taxon>Bacteria</taxon>
        <taxon>Pseudomonadati</taxon>
        <taxon>Thermodesulfobacteriota</taxon>
        <taxon>Desulfovibrionia</taxon>
        <taxon>Desulfovibrionales</taxon>
        <taxon>Desulfovibrionaceae</taxon>
    </lineage>
</organism>
<dbReference type="GO" id="GO:0046872">
    <property type="term" value="F:metal ion binding"/>
    <property type="evidence" value="ECO:0007669"/>
    <property type="project" value="UniProtKB-KW"/>
</dbReference>
<evidence type="ECO:0000256" key="4">
    <source>
        <dbReference type="ARBA" id="ARBA00022982"/>
    </source>
</evidence>
<keyword evidence="3" id="KW-0479">Metal-binding</keyword>
<keyword evidence="2" id="KW-0349">Heme</keyword>
<dbReference type="Proteomes" id="UP000007845">
    <property type="component" value="Chromosome"/>
</dbReference>
<dbReference type="GO" id="GO:0009055">
    <property type="term" value="F:electron transfer activity"/>
    <property type="evidence" value="ECO:0007669"/>
    <property type="project" value="InterPro"/>
</dbReference>
<dbReference type="HOGENOM" id="CLU_125874_1_1_7"/>
<evidence type="ECO:0000256" key="6">
    <source>
        <dbReference type="SAM" id="Phobius"/>
    </source>
</evidence>
<accession>F0JDM1</accession>
<dbReference type="Gene3D" id="3.90.10.10">
    <property type="entry name" value="Cytochrome C3"/>
    <property type="match status" value="2"/>
</dbReference>
<feature type="domain" description="Class III cytochrome C" evidence="7">
    <location>
        <begin position="45"/>
        <end position="119"/>
    </location>
</feature>
<keyword evidence="6" id="KW-0812">Transmembrane</keyword>
<evidence type="ECO:0000313" key="8">
    <source>
        <dbReference type="EMBL" id="EGB13390.1"/>
    </source>
</evidence>
<proteinExistence type="predicted"/>
<feature type="transmembrane region" description="Helical" evidence="6">
    <location>
        <begin position="17"/>
        <end position="37"/>
    </location>
</feature>
<dbReference type="STRING" id="641491.DND132_0172"/>
<dbReference type="CDD" id="cd08168">
    <property type="entry name" value="Cytochrom_C3"/>
    <property type="match status" value="1"/>
</dbReference>
<dbReference type="AlphaFoldDB" id="F0JDM1"/>
<dbReference type="InterPro" id="IPR036280">
    <property type="entry name" value="Multihaem_cyt_sf"/>
</dbReference>